<dbReference type="Proteomes" id="UP000177067">
    <property type="component" value="Unassembled WGS sequence"/>
</dbReference>
<proteinExistence type="predicted"/>
<organism evidence="1 2">
    <name type="scientific">Candidatus Magasanikbacteria bacterium RIFCSPHIGHO2_01_FULL_33_34</name>
    <dbReference type="NCBI Taxonomy" id="1798671"/>
    <lineage>
        <taxon>Bacteria</taxon>
        <taxon>Candidatus Magasanikiibacteriota</taxon>
    </lineage>
</organism>
<dbReference type="EMBL" id="MFPS01000006">
    <property type="protein sequence ID" value="OGH59771.1"/>
    <property type="molecule type" value="Genomic_DNA"/>
</dbReference>
<reference evidence="1 2" key="1">
    <citation type="journal article" date="2016" name="Nat. Commun.">
        <title>Thousands of microbial genomes shed light on interconnected biogeochemical processes in an aquifer system.</title>
        <authorList>
            <person name="Anantharaman K."/>
            <person name="Brown C.T."/>
            <person name="Hug L.A."/>
            <person name="Sharon I."/>
            <person name="Castelle C.J."/>
            <person name="Probst A.J."/>
            <person name="Thomas B.C."/>
            <person name="Singh A."/>
            <person name="Wilkins M.J."/>
            <person name="Karaoz U."/>
            <person name="Brodie E.L."/>
            <person name="Williams K.H."/>
            <person name="Hubbard S.S."/>
            <person name="Banfield J.F."/>
        </authorList>
    </citation>
    <scope>NUCLEOTIDE SEQUENCE [LARGE SCALE GENOMIC DNA]</scope>
</reference>
<accession>A0A1F6LK59</accession>
<gene>
    <name evidence="1" type="ORF">A2725_01995</name>
</gene>
<evidence type="ECO:0000313" key="1">
    <source>
        <dbReference type="EMBL" id="OGH59771.1"/>
    </source>
</evidence>
<comment type="caution">
    <text evidence="1">The sequence shown here is derived from an EMBL/GenBank/DDBJ whole genome shotgun (WGS) entry which is preliminary data.</text>
</comment>
<name>A0A1F6LK59_9BACT</name>
<evidence type="ECO:0000313" key="2">
    <source>
        <dbReference type="Proteomes" id="UP000177067"/>
    </source>
</evidence>
<sequence>MTTFLDYLPGGGEVSIQDKNTPDVKNKKEEKKHLQKYTMGSGHDITVARSRSYILNGERKGKRYTGLRLTITNPNKFFRFGLSALLSGTRTIYSSENIVNELTMGLAEVISIKKEKFFIFIPSLSAPLIRYDVDLNFGSRLVLNTNIELRTGMAYEWRIIYTHNVHDLYVLGTELATVYLPNDVSNETYPGSISTLDINIEPVHFETDLFYSKNEIRLSFGIGVIW</sequence>
<protein>
    <submittedName>
        <fullName evidence="1">Uncharacterized protein</fullName>
    </submittedName>
</protein>
<dbReference type="AlphaFoldDB" id="A0A1F6LK59"/>